<feature type="transmembrane region" description="Helical" evidence="1">
    <location>
        <begin position="97"/>
        <end position="130"/>
    </location>
</feature>
<feature type="transmembrane region" description="Helical" evidence="1">
    <location>
        <begin position="150"/>
        <end position="177"/>
    </location>
</feature>
<keyword evidence="1" id="KW-0812">Transmembrane</keyword>
<dbReference type="AlphaFoldDB" id="A0A937XK07"/>
<evidence type="ECO:0000313" key="3">
    <source>
        <dbReference type="Proteomes" id="UP000779900"/>
    </source>
</evidence>
<protein>
    <submittedName>
        <fullName evidence="2">Uncharacterized protein</fullName>
    </submittedName>
</protein>
<feature type="transmembrane region" description="Helical" evidence="1">
    <location>
        <begin position="300"/>
        <end position="319"/>
    </location>
</feature>
<evidence type="ECO:0000256" key="1">
    <source>
        <dbReference type="SAM" id="Phobius"/>
    </source>
</evidence>
<accession>A0A937XK07</accession>
<feature type="transmembrane region" description="Helical" evidence="1">
    <location>
        <begin position="243"/>
        <end position="261"/>
    </location>
</feature>
<comment type="caution">
    <text evidence="2">The sequence shown here is derived from an EMBL/GenBank/DDBJ whole genome shotgun (WGS) entry which is preliminary data.</text>
</comment>
<feature type="transmembrane region" description="Helical" evidence="1">
    <location>
        <begin position="331"/>
        <end position="350"/>
    </location>
</feature>
<name>A0A937XK07_UNCW3</name>
<dbReference type="Proteomes" id="UP000779900">
    <property type="component" value="Unassembled WGS sequence"/>
</dbReference>
<feature type="transmembrane region" description="Helical" evidence="1">
    <location>
        <begin position="45"/>
        <end position="61"/>
    </location>
</feature>
<feature type="transmembrane region" description="Helical" evidence="1">
    <location>
        <begin position="182"/>
        <end position="201"/>
    </location>
</feature>
<keyword evidence="1" id="KW-0472">Membrane</keyword>
<feature type="transmembrane region" description="Helical" evidence="1">
    <location>
        <begin position="67"/>
        <end position="85"/>
    </location>
</feature>
<gene>
    <name evidence="2" type="ORF">FJY68_14295</name>
</gene>
<evidence type="ECO:0000313" key="2">
    <source>
        <dbReference type="EMBL" id="MBM3332991.1"/>
    </source>
</evidence>
<reference evidence="2" key="1">
    <citation type="submission" date="2019-03" db="EMBL/GenBank/DDBJ databases">
        <title>Lake Tanganyika Metagenome-Assembled Genomes (MAGs).</title>
        <authorList>
            <person name="Tran P."/>
        </authorList>
    </citation>
    <scope>NUCLEOTIDE SEQUENCE</scope>
    <source>
        <strain evidence="2">K_DeepCast_150m_m2_040</strain>
    </source>
</reference>
<proteinExistence type="predicted"/>
<dbReference type="EMBL" id="VGIR01000202">
    <property type="protein sequence ID" value="MBM3332991.1"/>
    <property type="molecule type" value="Genomic_DNA"/>
</dbReference>
<keyword evidence="1" id="KW-1133">Transmembrane helix</keyword>
<organism evidence="2 3">
    <name type="scientific">candidate division WOR-3 bacterium</name>
    <dbReference type="NCBI Taxonomy" id="2052148"/>
    <lineage>
        <taxon>Bacteria</taxon>
        <taxon>Bacteria division WOR-3</taxon>
    </lineage>
</organism>
<sequence length="507" mass="55448">MLHKTQGHLVYALDDAYIHMAMAKNGALHGIWGVTRHGFTSSTSSPLWTLLLLITYVVFGVSEVSPFVLNVLFSTAAVVVSYLVISKQMASRLGVFAACLLVLFLTPLPTLTFVGMEHVLHAVLTLSFVYLSARVLSSDPGVPRNSLPLLAFLAPLLVATRYEGAFVVFVVCILLILKKRGLLAGAIGTAALLPVVAYGIWSLSQGWYFLPNSLLLKTPAPDLTIRGIFNAILGSRLWTHASTFPDVVCLLIAALLLLLCYPRRKAGWDATKYALAIFVGAAVLHLESIENVVWFYRYEAYLVLLGTVVIAAAAGHPCPGKAAWRISWKALPRYAAVALLVTHLAGPLVLRAIKSLRVTPQATKNLFDQQYQMGLFLNTYYRNKPVAVNDIGAVAFLADARLLDLFGLGSMAPARLKRQHLYGSQHLDSLAREEGVVVAVVPPGWYSNRKWREVGLWRIANNVVNVDSTVSICAVDSSAVEELVENLRAFADQLPKDVKQLGAYTER</sequence>